<dbReference type="EMBL" id="UYRU01019168">
    <property type="protein sequence ID" value="VDK54204.1"/>
    <property type="molecule type" value="Genomic_DNA"/>
</dbReference>
<evidence type="ECO:0000313" key="2">
    <source>
        <dbReference type="Proteomes" id="UP000281553"/>
    </source>
</evidence>
<feature type="non-terminal residue" evidence="1">
    <location>
        <position position="129"/>
    </location>
</feature>
<keyword evidence="2" id="KW-1185">Reference proteome</keyword>
<dbReference type="AlphaFoldDB" id="A0A3P6SG32"/>
<evidence type="ECO:0000313" key="1">
    <source>
        <dbReference type="EMBL" id="VDK54204.1"/>
    </source>
</evidence>
<reference evidence="1 2" key="1">
    <citation type="submission" date="2018-11" db="EMBL/GenBank/DDBJ databases">
        <authorList>
            <consortium name="Pathogen Informatics"/>
        </authorList>
    </citation>
    <scope>NUCLEOTIDE SEQUENCE [LARGE SCALE GENOMIC DNA]</scope>
</reference>
<accession>A0A3P6SG32</accession>
<name>A0A3P6SG32_DIBLA</name>
<protein>
    <submittedName>
        <fullName evidence="1">Uncharacterized protein</fullName>
    </submittedName>
</protein>
<gene>
    <name evidence="1" type="ORF">DILT_LOCUS2016</name>
</gene>
<sequence length="129" mass="13354">MAALLTPPPVDITPSLASFPNNSVRDLEACRFTLDPTTPGAPAAAVVAGNSDSVSMTDLSHHSVEVIGHALPFSGIDQLLVADSLHRVRLFKFGYTTSAAAAVASRELEDLNPLIQVASVATTTALTTA</sequence>
<proteinExistence type="predicted"/>
<dbReference type="Proteomes" id="UP000281553">
    <property type="component" value="Unassembled WGS sequence"/>
</dbReference>
<organism evidence="1 2">
    <name type="scientific">Dibothriocephalus latus</name>
    <name type="common">Fish tapeworm</name>
    <name type="synonym">Diphyllobothrium latum</name>
    <dbReference type="NCBI Taxonomy" id="60516"/>
    <lineage>
        <taxon>Eukaryota</taxon>
        <taxon>Metazoa</taxon>
        <taxon>Spiralia</taxon>
        <taxon>Lophotrochozoa</taxon>
        <taxon>Platyhelminthes</taxon>
        <taxon>Cestoda</taxon>
        <taxon>Eucestoda</taxon>
        <taxon>Diphyllobothriidea</taxon>
        <taxon>Diphyllobothriidae</taxon>
        <taxon>Dibothriocephalus</taxon>
    </lineage>
</organism>